<feature type="transmembrane region" description="Helical" evidence="2">
    <location>
        <begin position="132"/>
        <end position="155"/>
    </location>
</feature>
<keyword evidence="2" id="KW-0472">Membrane</keyword>
<accession>A0AA39N400</accession>
<comment type="caution">
    <text evidence="3">The sequence shown here is derived from an EMBL/GenBank/DDBJ whole genome shotgun (WGS) entry which is preliminary data.</text>
</comment>
<feature type="transmembrane region" description="Helical" evidence="2">
    <location>
        <begin position="59"/>
        <end position="81"/>
    </location>
</feature>
<feature type="region of interest" description="Disordered" evidence="1">
    <location>
        <begin position="268"/>
        <end position="304"/>
    </location>
</feature>
<keyword evidence="4" id="KW-1185">Reference proteome</keyword>
<feature type="transmembrane region" description="Helical" evidence="2">
    <location>
        <begin position="203"/>
        <end position="222"/>
    </location>
</feature>
<keyword evidence="2" id="KW-0812">Transmembrane</keyword>
<sequence>MIQTSIVSTKERRPKTRTIMAFLVVCLYIFATIYVVIDWVFTIYYFIGKGKESSSFIHNLYRASVIGFGINTGIADGITIWRYWVIWGRRWSFVIPPILLFLAQAVCAGFVYQRGLYDASTAPGTSREIFWLMMFISFSLGTTLWCTTLIIYRILTVKKYTDDSTGTRVYRRVIEILVESASLHATGLIGCMILLNINAVASFYPSSLYIAITAISPTLIIARVASGNARPDDSWQASNGASSLRFGSAAHSTSMNPGSELSADIDLEHSGSEMTDNCQPEGIVNTEKGADVPENRRTEAASDL</sequence>
<name>A0AA39N400_ARMTA</name>
<evidence type="ECO:0000313" key="3">
    <source>
        <dbReference type="EMBL" id="KAK0457351.1"/>
    </source>
</evidence>
<evidence type="ECO:0000313" key="4">
    <source>
        <dbReference type="Proteomes" id="UP001175211"/>
    </source>
</evidence>
<gene>
    <name evidence="3" type="ORF">EV420DRAFT_1765074</name>
</gene>
<feature type="transmembrane region" description="Helical" evidence="2">
    <location>
        <begin position="176"/>
        <end position="197"/>
    </location>
</feature>
<feature type="compositionally biased region" description="Basic and acidic residues" evidence="1">
    <location>
        <begin position="288"/>
        <end position="304"/>
    </location>
</feature>
<dbReference type="Proteomes" id="UP001175211">
    <property type="component" value="Unassembled WGS sequence"/>
</dbReference>
<protein>
    <submittedName>
        <fullName evidence="3">Uncharacterized protein</fullName>
    </submittedName>
</protein>
<feature type="transmembrane region" description="Helical" evidence="2">
    <location>
        <begin position="21"/>
        <end position="47"/>
    </location>
</feature>
<dbReference type="GeneID" id="85364356"/>
<dbReference type="RefSeq" id="XP_060329666.1">
    <property type="nucleotide sequence ID" value="XM_060480808.1"/>
</dbReference>
<dbReference type="AlphaFoldDB" id="A0AA39N400"/>
<keyword evidence="2" id="KW-1133">Transmembrane helix</keyword>
<evidence type="ECO:0000256" key="1">
    <source>
        <dbReference type="SAM" id="MobiDB-lite"/>
    </source>
</evidence>
<organism evidence="3 4">
    <name type="scientific">Armillaria tabescens</name>
    <name type="common">Ringless honey mushroom</name>
    <name type="synonym">Agaricus tabescens</name>
    <dbReference type="NCBI Taxonomy" id="1929756"/>
    <lineage>
        <taxon>Eukaryota</taxon>
        <taxon>Fungi</taxon>
        <taxon>Dikarya</taxon>
        <taxon>Basidiomycota</taxon>
        <taxon>Agaricomycotina</taxon>
        <taxon>Agaricomycetes</taxon>
        <taxon>Agaricomycetidae</taxon>
        <taxon>Agaricales</taxon>
        <taxon>Marasmiineae</taxon>
        <taxon>Physalacriaceae</taxon>
        <taxon>Desarmillaria</taxon>
    </lineage>
</organism>
<dbReference type="EMBL" id="JAUEPS010000022">
    <property type="protein sequence ID" value="KAK0457351.1"/>
    <property type="molecule type" value="Genomic_DNA"/>
</dbReference>
<evidence type="ECO:0000256" key="2">
    <source>
        <dbReference type="SAM" id="Phobius"/>
    </source>
</evidence>
<reference evidence="3" key="1">
    <citation type="submission" date="2023-06" db="EMBL/GenBank/DDBJ databases">
        <authorList>
            <consortium name="Lawrence Berkeley National Laboratory"/>
            <person name="Ahrendt S."/>
            <person name="Sahu N."/>
            <person name="Indic B."/>
            <person name="Wong-Bajracharya J."/>
            <person name="Merenyi Z."/>
            <person name="Ke H.-M."/>
            <person name="Monk M."/>
            <person name="Kocsube S."/>
            <person name="Drula E."/>
            <person name="Lipzen A."/>
            <person name="Balint B."/>
            <person name="Henrissat B."/>
            <person name="Andreopoulos B."/>
            <person name="Martin F.M."/>
            <person name="Harder C.B."/>
            <person name="Rigling D."/>
            <person name="Ford K.L."/>
            <person name="Foster G.D."/>
            <person name="Pangilinan J."/>
            <person name="Papanicolaou A."/>
            <person name="Barry K."/>
            <person name="LaButti K."/>
            <person name="Viragh M."/>
            <person name="Koriabine M."/>
            <person name="Yan M."/>
            <person name="Riley R."/>
            <person name="Champramary S."/>
            <person name="Plett K.L."/>
            <person name="Tsai I.J."/>
            <person name="Slot J."/>
            <person name="Sipos G."/>
            <person name="Plett J."/>
            <person name="Nagy L.G."/>
            <person name="Grigoriev I.V."/>
        </authorList>
    </citation>
    <scope>NUCLEOTIDE SEQUENCE</scope>
    <source>
        <strain evidence="3">CCBAS 213</strain>
    </source>
</reference>
<feature type="transmembrane region" description="Helical" evidence="2">
    <location>
        <begin position="93"/>
        <end position="112"/>
    </location>
</feature>
<proteinExistence type="predicted"/>